<feature type="transmembrane region" description="Helical" evidence="1">
    <location>
        <begin position="43"/>
        <end position="65"/>
    </location>
</feature>
<dbReference type="AlphaFoldDB" id="A0AAQ3WYF1"/>
<protein>
    <submittedName>
        <fullName evidence="2">Uncharacterized protein</fullName>
    </submittedName>
</protein>
<dbReference type="Proteomes" id="UP001341281">
    <property type="component" value="Chromosome 06"/>
</dbReference>
<keyword evidence="1" id="KW-0812">Transmembrane</keyword>
<sequence length="142" mass="14946">MDRAQEENYGHRFIRAWPAAGYLLVAAPATAISAGLVQGPAMIFSAYAILLLGVAVIVRAMLPLPPRSAERVEERAVQNDGEENPAAFLAWCGYLLVAAPVAAGWLGLAGEPVPAFLAYVLLLLGVGFVGAGFLTPDKLKTI</sequence>
<evidence type="ECO:0000313" key="3">
    <source>
        <dbReference type="Proteomes" id="UP001341281"/>
    </source>
</evidence>
<name>A0AAQ3WYF1_PASNO</name>
<accession>A0AAQ3WYF1</accession>
<feature type="transmembrane region" description="Helical" evidence="1">
    <location>
        <begin position="86"/>
        <end position="107"/>
    </location>
</feature>
<evidence type="ECO:0000313" key="2">
    <source>
        <dbReference type="EMBL" id="WVZ78972.1"/>
    </source>
</evidence>
<proteinExistence type="predicted"/>
<feature type="transmembrane region" description="Helical" evidence="1">
    <location>
        <begin position="20"/>
        <end position="37"/>
    </location>
</feature>
<keyword evidence="1" id="KW-0472">Membrane</keyword>
<feature type="transmembrane region" description="Helical" evidence="1">
    <location>
        <begin position="113"/>
        <end position="134"/>
    </location>
</feature>
<keyword evidence="1" id="KW-1133">Transmembrane helix</keyword>
<gene>
    <name evidence="2" type="ORF">U9M48_026607</name>
</gene>
<dbReference type="EMBL" id="CP144750">
    <property type="protein sequence ID" value="WVZ78972.1"/>
    <property type="molecule type" value="Genomic_DNA"/>
</dbReference>
<evidence type="ECO:0000256" key="1">
    <source>
        <dbReference type="SAM" id="Phobius"/>
    </source>
</evidence>
<reference evidence="2 3" key="1">
    <citation type="submission" date="2024-02" db="EMBL/GenBank/DDBJ databases">
        <title>High-quality chromosome-scale genome assembly of Pensacola bahiagrass (Paspalum notatum Flugge var. saurae).</title>
        <authorList>
            <person name="Vega J.M."/>
            <person name="Podio M."/>
            <person name="Orjuela J."/>
            <person name="Siena L.A."/>
            <person name="Pessino S.C."/>
            <person name="Combes M.C."/>
            <person name="Mariac C."/>
            <person name="Albertini E."/>
            <person name="Pupilli F."/>
            <person name="Ortiz J.P.A."/>
            <person name="Leblanc O."/>
        </authorList>
    </citation>
    <scope>NUCLEOTIDE SEQUENCE [LARGE SCALE GENOMIC DNA]</scope>
    <source>
        <strain evidence="2">R1</strain>
        <tissue evidence="2">Leaf</tissue>
    </source>
</reference>
<keyword evidence="3" id="KW-1185">Reference proteome</keyword>
<organism evidence="2 3">
    <name type="scientific">Paspalum notatum var. saurae</name>
    <dbReference type="NCBI Taxonomy" id="547442"/>
    <lineage>
        <taxon>Eukaryota</taxon>
        <taxon>Viridiplantae</taxon>
        <taxon>Streptophyta</taxon>
        <taxon>Embryophyta</taxon>
        <taxon>Tracheophyta</taxon>
        <taxon>Spermatophyta</taxon>
        <taxon>Magnoliopsida</taxon>
        <taxon>Liliopsida</taxon>
        <taxon>Poales</taxon>
        <taxon>Poaceae</taxon>
        <taxon>PACMAD clade</taxon>
        <taxon>Panicoideae</taxon>
        <taxon>Andropogonodae</taxon>
        <taxon>Paspaleae</taxon>
        <taxon>Paspalinae</taxon>
        <taxon>Paspalum</taxon>
    </lineage>
</organism>